<dbReference type="eggNOG" id="COG0515">
    <property type="taxonomic scope" value="Bacteria"/>
</dbReference>
<dbReference type="EMBL" id="ABCK01000003">
    <property type="protein sequence ID" value="EDM28986.1"/>
    <property type="molecule type" value="Genomic_DNA"/>
</dbReference>
<name>A6DHA3_9BACT</name>
<keyword evidence="4" id="KW-0067">ATP-binding</keyword>
<protein>
    <recommendedName>
        <fullName evidence="5">Protein kinase domain-containing protein</fullName>
    </recommendedName>
</protein>
<evidence type="ECO:0000313" key="7">
    <source>
        <dbReference type="Proteomes" id="UP000004947"/>
    </source>
</evidence>
<dbReference type="InterPro" id="IPR000719">
    <property type="entry name" value="Prot_kinase_dom"/>
</dbReference>
<dbReference type="SMART" id="SM00220">
    <property type="entry name" value="S_TKc"/>
    <property type="match status" value="1"/>
</dbReference>
<accession>A6DHA3</accession>
<reference evidence="6 7" key="1">
    <citation type="journal article" date="2010" name="J. Bacteriol.">
        <title>Genome sequence of Lentisphaera araneosa HTCC2155T, the type species of the order Lentisphaerales in the phylum Lentisphaerae.</title>
        <authorList>
            <person name="Thrash J.C."/>
            <person name="Cho J.C."/>
            <person name="Vergin K.L."/>
            <person name="Morris R.M."/>
            <person name="Giovannoni S.J."/>
        </authorList>
    </citation>
    <scope>NUCLEOTIDE SEQUENCE [LARGE SCALE GENOMIC DNA]</scope>
    <source>
        <strain evidence="6 7">HTCC2155</strain>
    </source>
</reference>
<keyword evidence="2" id="KW-0547">Nucleotide-binding</keyword>
<dbReference type="RefSeq" id="WP_007277288.1">
    <property type="nucleotide sequence ID" value="NZ_ABCK01000003.1"/>
</dbReference>
<organism evidence="6 7">
    <name type="scientific">Lentisphaera araneosa HTCC2155</name>
    <dbReference type="NCBI Taxonomy" id="313628"/>
    <lineage>
        <taxon>Bacteria</taxon>
        <taxon>Pseudomonadati</taxon>
        <taxon>Lentisphaerota</taxon>
        <taxon>Lentisphaeria</taxon>
        <taxon>Lentisphaerales</taxon>
        <taxon>Lentisphaeraceae</taxon>
        <taxon>Lentisphaera</taxon>
    </lineage>
</organism>
<dbReference type="Pfam" id="PF00069">
    <property type="entry name" value="Pkinase"/>
    <property type="match status" value="1"/>
</dbReference>
<dbReference type="PROSITE" id="PS50011">
    <property type="entry name" value="PROTEIN_KINASE_DOM"/>
    <property type="match status" value="1"/>
</dbReference>
<gene>
    <name evidence="6" type="ORF">LNTAR_14257</name>
</gene>
<dbReference type="AlphaFoldDB" id="A6DHA3"/>
<evidence type="ECO:0000256" key="2">
    <source>
        <dbReference type="ARBA" id="ARBA00022741"/>
    </source>
</evidence>
<keyword evidence="3" id="KW-0418">Kinase</keyword>
<dbReference type="Gene3D" id="1.10.510.10">
    <property type="entry name" value="Transferase(Phosphotransferase) domain 1"/>
    <property type="match status" value="1"/>
</dbReference>
<dbReference type="CDD" id="cd14014">
    <property type="entry name" value="STKc_PknB_like"/>
    <property type="match status" value="1"/>
</dbReference>
<dbReference type="GO" id="GO:0004674">
    <property type="term" value="F:protein serine/threonine kinase activity"/>
    <property type="evidence" value="ECO:0007669"/>
    <property type="project" value="TreeGrafter"/>
</dbReference>
<dbReference type="STRING" id="313628.LNTAR_14257"/>
<dbReference type="PANTHER" id="PTHR43289">
    <property type="entry name" value="MITOGEN-ACTIVATED PROTEIN KINASE KINASE KINASE 20-RELATED"/>
    <property type="match status" value="1"/>
</dbReference>
<evidence type="ECO:0000256" key="1">
    <source>
        <dbReference type="ARBA" id="ARBA00022679"/>
    </source>
</evidence>
<dbReference type="InterPro" id="IPR011009">
    <property type="entry name" value="Kinase-like_dom_sf"/>
</dbReference>
<feature type="domain" description="Protein kinase" evidence="5">
    <location>
        <begin position="46"/>
        <end position="299"/>
    </location>
</feature>
<proteinExistence type="predicted"/>
<evidence type="ECO:0000259" key="5">
    <source>
        <dbReference type="PROSITE" id="PS50011"/>
    </source>
</evidence>
<dbReference type="GO" id="GO:0005524">
    <property type="term" value="F:ATP binding"/>
    <property type="evidence" value="ECO:0007669"/>
    <property type="project" value="UniProtKB-KW"/>
</dbReference>
<dbReference type="OrthoDB" id="9801841at2"/>
<dbReference type="SUPFAM" id="SSF56112">
    <property type="entry name" value="Protein kinase-like (PK-like)"/>
    <property type="match status" value="1"/>
</dbReference>
<evidence type="ECO:0000256" key="3">
    <source>
        <dbReference type="ARBA" id="ARBA00022777"/>
    </source>
</evidence>
<evidence type="ECO:0000313" key="6">
    <source>
        <dbReference type="EMBL" id="EDM28986.1"/>
    </source>
</evidence>
<keyword evidence="1" id="KW-0808">Transferase</keyword>
<dbReference type="PANTHER" id="PTHR43289:SF6">
    <property type="entry name" value="SERINE_THREONINE-PROTEIN KINASE NEKL-3"/>
    <property type="match status" value="1"/>
</dbReference>
<comment type="caution">
    <text evidence="6">The sequence shown here is derived from an EMBL/GenBank/DDBJ whole genome shotgun (WGS) entry which is preliminary data.</text>
</comment>
<evidence type="ECO:0000256" key="4">
    <source>
        <dbReference type="ARBA" id="ARBA00022840"/>
    </source>
</evidence>
<dbReference type="Proteomes" id="UP000004947">
    <property type="component" value="Unassembled WGS sequence"/>
</dbReference>
<sequence>MDRHDTLNIYESMHSGLGDILEHDESQSHNINKESHLDFSSPDCRYQNPESLSSGGMKHIYKTYDQLCGRQVAMAILKNIRSQQDLEQFTRESTITARLEHPNIMPIYDIGHDDKGEPFFTMPLLTGENLADLIRRESQKKPDSPTIALKNKINMFLKICDAISYAHSRDVIHLDLKPENIQTGSFGELLVCDWGLAHHLDSKQELKKNRVVCGTPGFIAPELKVSKVFDPSPRCDVYSMGVLLKCLISLRGPLDPDFHKDPEHTPGGLLSIINKAMREDPELRYQAVHLLKEDLENWINGFAPSSQAAGQGTVFLLFCKRNLKTIFYCVAFAIILSLTLHYKKQNSHLSQKLYYSLPSSPQPSFENQLQEIFTQHHKLLYNFKTKEAEALLNQALVYHPQNTELLKLSGITHLCNLNFKMAYWKFNELDKEFTHIAQLSQSISEQSELRNIHNLIEIYDFLEGHQQYLAMSNLSFTLKDEMGLNMRKSLLTKLLNRYNNYIEKIEIQDNSISIQGKSPLDNCSPLMLMDLKKVDISKIGTDDINEFIFLSPLEFKINPLTHSRFANDLEDVKHQIIK</sequence>
<keyword evidence="7" id="KW-1185">Reference proteome</keyword>